<feature type="transmembrane region" description="Helical" evidence="1">
    <location>
        <begin position="42"/>
        <end position="65"/>
    </location>
</feature>
<comment type="caution">
    <text evidence="2">The sequence shown here is derived from an EMBL/GenBank/DDBJ whole genome shotgun (WGS) entry which is preliminary data.</text>
</comment>
<organism evidence="2">
    <name type="scientific">Symploca sp. SIO1C4</name>
    <dbReference type="NCBI Taxonomy" id="2607765"/>
    <lineage>
        <taxon>Bacteria</taxon>
        <taxon>Bacillati</taxon>
        <taxon>Cyanobacteriota</taxon>
        <taxon>Cyanophyceae</taxon>
        <taxon>Coleofasciculales</taxon>
        <taxon>Coleofasciculaceae</taxon>
        <taxon>Symploca</taxon>
    </lineage>
</organism>
<keyword evidence="1" id="KW-1133">Transmembrane helix</keyword>
<sequence length="78" mass="8538">MHKFLLRLVVRQTVQFWSTLISAVTFYTCIPIPTGWSLEFRGIAGVAPLVGLLIGGILGMIDFGLQYLGMAPLTRSAL</sequence>
<gene>
    <name evidence="2" type="ORF">F6J89_19585</name>
</gene>
<dbReference type="UniPathway" id="UPA00148">
    <property type="reaction ID" value="UER00238"/>
</dbReference>
<feature type="transmembrane region" description="Helical" evidence="1">
    <location>
        <begin position="16"/>
        <end position="36"/>
    </location>
</feature>
<dbReference type="GO" id="GO:0009236">
    <property type="term" value="P:cobalamin biosynthetic process"/>
    <property type="evidence" value="ECO:0007669"/>
    <property type="project" value="UniProtKB-UniPathway"/>
</dbReference>
<feature type="non-terminal residue" evidence="2">
    <location>
        <position position="78"/>
    </location>
</feature>
<reference evidence="2" key="1">
    <citation type="submission" date="2019-11" db="EMBL/GenBank/DDBJ databases">
        <title>Genomic insights into an expanded diversity of filamentous marine cyanobacteria reveals the extraordinary biosynthetic potential of Moorea and Okeania.</title>
        <authorList>
            <person name="Ferreira Leao T."/>
            <person name="Wang M."/>
            <person name="Moss N."/>
            <person name="Da Silva R."/>
            <person name="Sanders J."/>
            <person name="Nurk S."/>
            <person name="Gurevich A."/>
            <person name="Humphrey G."/>
            <person name="Reher R."/>
            <person name="Zhu Q."/>
            <person name="Belda-Ferre P."/>
            <person name="Glukhov E."/>
            <person name="Rex R."/>
            <person name="Dorrestein P.C."/>
            <person name="Knight R."/>
            <person name="Pevzner P."/>
            <person name="Gerwick W.H."/>
            <person name="Gerwick L."/>
        </authorList>
    </citation>
    <scope>NUCLEOTIDE SEQUENCE</scope>
    <source>
        <strain evidence="2">SIO1C4</strain>
    </source>
</reference>
<keyword evidence="1" id="KW-0472">Membrane</keyword>
<dbReference type="GO" id="GO:0051073">
    <property type="term" value="F:adenosylcobinamide-GDP ribazoletransferase activity"/>
    <property type="evidence" value="ECO:0007669"/>
    <property type="project" value="InterPro"/>
</dbReference>
<dbReference type="EMBL" id="JAAHFQ010000423">
    <property type="protein sequence ID" value="NER29755.1"/>
    <property type="molecule type" value="Genomic_DNA"/>
</dbReference>
<name>A0A6B3NFN0_9CYAN</name>
<accession>A0A6B3NFN0</accession>
<proteinExistence type="predicted"/>
<protein>
    <submittedName>
        <fullName evidence="2">Adenosylcobinamide-GDP ribazoletransferase</fullName>
    </submittedName>
</protein>
<dbReference type="Pfam" id="PF02654">
    <property type="entry name" value="CobS"/>
    <property type="match status" value="1"/>
</dbReference>
<evidence type="ECO:0000256" key="1">
    <source>
        <dbReference type="SAM" id="Phobius"/>
    </source>
</evidence>
<dbReference type="InterPro" id="IPR003805">
    <property type="entry name" value="CobS"/>
</dbReference>
<dbReference type="AlphaFoldDB" id="A0A6B3NFN0"/>
<keyword evidence="1" id="KW-0812">Transmembrane</keyword>
<evidence type="ECO:0000313" key="2">
    <source>
        <dbReference type="EMBL" id="NER29755.1"/>
    </source>
</evidence>
<dbReference type="GO" id="GO:0008818">
    <property type="term" value="F:cobalamin 5'-phosphate synthase activity"/>
    <property type="evidence" value="ECO:0007669"/>
    <property type="project" value="InterPro"/>
</dbReference>
<keyword evidence="2" id="KW-0808">Transferase</keyword>